<sequence>MEIDEALERAKPLGRTQGLISTTAGVLAFELSWIILSVVFIAENPPHHCTVCENCTLEDSIPVQEGNPLMFEQCLEYVNSEWKNETQLCSNGWHYYTELYGDSIVSDWDLVCDKDSLPGLSQSIMLAGFAVGSILAGTAADKYGRRPVTIASILLFNIVGIAVSFSPNYATFVTLRFLLGVIFRGVQLPPLVTLIEFLIPKHRAIFGNIPSVIFSLALVIMSGIAYWIRNWRIFHVVLMVPSIVTMTFIWLQPESVRWLSSHGKHEAAEKWMQKVAKFNGVKDFPKPALKFSEKEEKNEVTQENESDDWVKDNEKVAGKKKTYILFELFRPPTFLVTCVLSWLWVTYTLLYFGFALTTGNLAGDFYLNFFLSSLVELPARIIPLFIIKRIGSLIPLITLLIASGICMIALVITDNLAVRSMQLDNYDWLVTTLSLVGKFLAVCCFPAINLLQTELFPTKVRTAGVGFSQLVGNLGSISSPMLIYLDKFVPNISFITMIASAFLSAFLCLFLPETRGTIQPDTREDLRNLLQTKRLLSCTCKKVSSEESHTSHGENPGTVSGIVDGQENMAFERETPSLNSENISKVNENEGQENIALDEVE</sequence>
<dbReference type="Pfam" id="PF07690">
    <property type="entry name" value="MFS_1"/>
    <property type="match status" value="1"/>
</dbReference>
<feature type="transmembrane region" description="Helical" evidence="6">
    <location>
        <begin position="177"/>
        <end position="198"/>
    </location>
</feature>
<accession>A0A9Q1HGU3</accession>
<dbReference type="Gene3D" id="1.20.1250.20">
    <property type="entry name" value="MFS general substrate transporter like domains"/>
    <property type="match status" value="1"/>
</dbReference>
<proteinExistence type="predicted"/>
<keyword evidence="9" id="KW-1185">Reference proteome</keyword>
<feature type="transmembrane region" description="Helical" evidence="6">
    <location>
        <begin position="233"/>
        <end position="251"/>
    </location>
</feature>
<evidence type="ECO:0000256" key="6">
    <source>
        <dbReference type="SAM" id="Phobius"/>
    </source>
</evidence>
<keyword evidence="3 6" id="KW-1133">Transmembrane helix</keyword>
<evidence type="ECO:0000256" key="2">
    <source>
        <dbReference type="ARBA" id="ARBA00022692"/>
    </source>
</evidence>
<feature type="transmembrane region" description="Helical" evidence="6">
    <location>
        <begin position="334"/>
        <end position="354"/>
    </location>
</feature>
<evidence type="ECO:0000256" key="3">
    <source>
        <dbReference type="ARBA" id="ARBA00022989"/>
    </source>
</evidence>
<organism evidence="8 9">
    <name type="scientific">Holothuria leucospilota</name>
    <name type="common">Black long sea cucumber</name>
    <name type="synonym">Mertensiothuria leucospilota</name>
    <dbReference type="NCBI Taxonomy" id="206669"/>
    <lineage>
        <taxon>Eukaryota</taxon>
        <taxon>Metazoa</taxon>
        <taxon>Echinodermata</taxon>
        <taxon>Eleutherozoa</taxon>
        <taxon>Echinozoa</taxon>
        <taxon>Holothuroidea</taxon>
        <taxon>Aspidochirotacea</taxon>
        <taxon>Aspidochirotida</taxon>
        <taxon>Holothuriidae</taxon>
        <taxon>Holothuria</taxon>
    </lineage>
</organism>
<dbReference type="PROSITE" id="PS00216">
    <property type="entry name" value="SUGAR_TRANSPORT_1"/>
    <property type="match status" value="1"/>
</dbReference>
<comment type="caution">
    <text evidence="8">The sequence shown here is derived from an EMBL/GenBank/DDBJ whole genome shotgun (WGS) entry which is preliminary data.</text>
</comment>
<evidence type="ECO:0000256" key="1">
    <source>
        <dbReference type="ARBA" id="ARBA00004141"/>
    </source>
</evidence>
<evidence type="ECO:0000256" key="5">
    <source>
        <dbReference type="SAM" id="MobiDB-lite"/>
    </source>
</evidence>
<dbReference type="CDD" id="cd17317">
    <property type="entry name" value="MFS_SLC22"/>
    <property type="match status" value="1"/>
</dbReference>
<feature type="compositionally biased region" description="Polar residues" evidence="5">
    <location>
        <begin position="576"/>
        <end position="586"/>
    </location>
</feature>
<name>A0A9Q1HGU3_HOLLE</name>
<dbReference type="SUPFAM" id="SSF103473">
    <property type="entry name" value="MFS general substrate transporter"/>
    <property type="match status" value="1"/>
</dbReference>
<keyword evidence="4 6" id="KW-0472">Membrane</keyword>
<dbReference type="PROSITE" id="PS50850">
    <property type="entry name" value="MFS"/>
    <property type="match status" value="1"/>
</dbReference>
<dbReference type="Proteomes" id="UP001152320">
    <property type="component" value="Chromosome 3"/>
</dbReference>
<evidence type="ECO:0000313" key="8">
    <source>
        <dbReference type="EMBL" id="KAJ8044443.1"/>
    </source>
</evidence>
<feature type="transmembrane region" description="Helical" evidence="6">
    <location>
        <begin position="205"/>
        <end position="227"/>
    </location>
</feature>
<feature type="transmembrane region" description="Helical" evidence="6">
    <location>
        <begin position="120"/>
        <end position="140"/>
    </location>
</feature>
<dbReference type="EMBL" id="JAIZAY010000003">
    <property type="protein sequence ID" value="KAJ8044443.1"/>
    <property type="molecule type" value="Genomic_DNA"/>
</dbReference>
<evidence type="ECO:0000256" key="4">
    <source>
        <dbReference type="ARBA" id="ARBA00023136"/>
    </source>
</evidence>
<feature type="transmembrane region" description="Helical" evidence="6">
    <location>
        <begin position="491"/>
        <end position="511"/>
    </location>
</feature>
<gene>
    <name evidence="8" type="ORF">HOLleu_07196</name>
</gene>
<dbReference type="InterPro" id="IPR005829">
    <property type="entry name" value="Sugar_transporter_CS"/>
</dbReference>
<comment type="subcellular location">
    <subcellularLocation>
        <location evidence="1">Membrane</location>
        <topology evidence="1">Multi-pass membrane protein</topology>
    </subcellularLocation>
</comment>
<dbReference type="InterPro" id="IPR011701">
    <property type="entry name" value="MFS"/>
</dbReference>
<reference evidence="8" key="1">
    <citation type="submission" date="2021-10" db="EMBL/GenBank/DDBJ databases">
        <title>Tropical sea cucumber genome reveals ecological adaptation and Cuvierian tubules defense mechanism.</title>
        <authorList>
            <person name="Chen T."/>
        </authorList>
    </citation>
    <scope>NUCLEOTIDE SEQUENCE</scope>
    <source>
        <strain evidence="8">Nanhai2018</strain>
        <tissue evidence="8">Muscle</tissue>
    </source>
</reference>
<dbReference type="InterPro" id="IPR020846">
    <property type="entry name" value="MFS_dom"/>
</dbReference>
<feature type="transmembrane region" description="Helical" evidence="6">
    <location>
        <begin position="463"/>
        <end position="485"/>
    </location>
</feature>
<dbReference type="GO" id="GO:0022857">
    <property type="term" value="F:transmembrane transporter activity"/>
    <property type="evidence" value="ECO:0007669"/>
    <property type="project" value="InterPro"/>
</dbReference>
<dbReference type="PANTHER" id="PTHR24064">
    <property type="entry name" value="SOLUTE CARRIER FAMILY 22 MEMBER"/>
    <property type="match status" value="1"/>
</dbReference>
<feature type="region of interest" description="Disordered" evidence="5">
    <location>
        <begin position="546"/>
        <end position="601"/>
    </location>
</feature>
<dbReference type="AlphaFoldDB" id="A0A9Q1HGU3"/>
<dbReference type="OrthoDB" id="6100430at2759"/>
<feature type="transmembrane region" description="Helical" evidence="6">
    <location>
        <begin position="432"/>
        <end position="451"/>
    </location>
</feature>
<dbReference type="InterPro" id="IPR036259">
    <property type="entry name" value="MFS_trans_sf"/>
</dbReference>
<evidence type="ECO:0000313" key="9">
    <source>
        <dbReference type="Proteomes" id="UP001152320"/>
    </source>
</evidence>
<feature type="transmembrane region" description="Helical" evidence="6">
    <location>
        <begin position="147"/>
        <end position="165"/>
    </location>
</feature>
<dbReference type="GO" id="GO:0016020">
    <property type="term" value="C:membrane"/>
    <property type="evidence" value="ECO:0007669"/>
    <property type="project" value="UniProtKB-SubCell"/>
</dbReference>
<keyword evidence="2 6" id="KW-0812">Transmembrane</keyword>
<evidence type="ECO:0000259" key="7">
    <source>
        <dbReference type="PROSITE" id="PS50850"/>
    </source>
</evidence>
<protein>
    <submittedName>
        <fullName evidence="8">Solute carrier family 22 member 6-A</fullName>
    </submittedName>
</protein>
<feature type="domain" description="Major facilitator superfamily (MFS) profile" evidence="7">
    <location>
        <begin position="18"/>
        <end position="516"/>
    </location>
</feature>
<feature type="transmembrane region" description="Helical" evidence="6">
    <location>
        <begin position="19"/>
        <end position="41"/>
    </location>
</feature>
<feature type="transmembrane region" description="Helical" evidence="6">
    <location>
        <begin position="393"/>
        <end position="412"/>
    </location>
</feature>